<dbReference type="OrthoDB" id="4140785at2"/>
<organism evidence="2 3">
    <name type="scientific">Hoyosella altamirensis</name>
    <dbReference type="NCBI Taxonomy" id="616997"/>
    <lineage>
        <taxon>Bacteria</taxon>
        <taxon>Bacillati</taxon>
        <taxon>Actinomycetota</taxon>
        <taxon>Actinomycetes</taxon>
        <taxon>Mycobacteriales</taxon>
        <taxon>Hoyosellaceae</taxon>
        <taxon>Hoyosella</taxon>
    </lineage>
</organism>
<proteinExistence type="predicted"/>
<evidence type="ECO:0000313" key="2">
    <source>
        <dbReference type="EMBL" id="MBB3036441.1"/>
    </source>
</evidence>
<keyword evidence="1" id="KW-0175">Coiled coil</keyword>
<reference evidence="2 3" key="1">
    <citation type="submission" date="2020-08" db="EMBL/GenBank/DDBJ databases">
        <title>Sequencing the genomes of 1000 actinobacteria strains.</title>
        <authorList>
            <person name="Klenk H.-P."/>
        </authorList>
    </citation>
    <scope>NUCLEOTIDE SEQUENCE [LARGE SCALE GENOMIC DNA]</scope>
    <source>
        <strain evidence="2 3">DSM 45258</strain>
    </source>
</reference>
<name>A0A839RKC1_9ACTN</name>
<dbReference type="Proteomes" id="UP000567922">
    <property type="component" value="Unassembled WGS sequence"/>
</dbReference>
<gene>
    <name evidence="2" type="ORF">FHU29_000875</name>
</gene>
<keyword evidence="3" id="KW-1185">Reference proteome</keyword>
<dbReference type="AlphaFoldDB" id="A0A839RKC1"/>
<feature type="coiled-coil region" evidence="1">
    <location>
        <begin position="92"/>
        <end position="119"/>
    </location>
</feature>
<dbReference type="RefSeq" id="WP_064440321.1">
    <property type="nucleotide sequence ID" value="NZ_BDDI01000007.1"/>
</dbReference>
<comment type="caution">
    <text evidence="2">The sequence shown here is derived from an EMBL/GenBank/DDBJ whole genome shotgun (WGS) entry which is preliminary data.</text>
</comment>
<protein>
    <submittedName>
        <fullName evidence="2">Uncharacterized protein YukE</fullName>
    </submittedName>
</protein>
<dbReference type="EMBL" id="JACHWS010000001">
    <property type="protein sequence ID" value="MBB3036441.1"/>
    <property type="molecule type" value="Genomic_DNA"/>
</dbReference>
<evidence type="ECO:0000256" key="1">
    <source>
        <dbReference type="SAM" id="Coils"/>
    </source>
</evidence>
<accession>A0A839RKC1</accession>
<sequence>MNRIDFIALGFDPAPGDVSGVEAHAARFGASARLLSDAADSLTSIARADQSWTGDAAHQFTESVASTIPLVRDAATAMSDSAESLRKWAYTLADLQHRAEQLETAARAAMERISAARMNPYLTPLESVAGDSDSQLRAFLAQRELRSALEELEHIRWLAHQLEVEHSREGAIRSAELDKAAALAPNTPGVFERAGAEFGRILDTLLKGPEFAWEFIQENADTIASISDTASDLSTALGIASGAFALIPGTQPLAGALGVTSVALSAAAFAGHAVAMRAGAEEVTWKTLALDGLGTIPAGRQNYPLSLGGNLWEGHWNPRDADEAALAFFQPGEYTLRPAAELAQGK</sequence>
<evidence type="ECO:0000313" key="3">
    <source>
        <dbReference type="Proteomes" id="UP000567922"/>
    </source>
</evidence>